<keyword evidence="2" id="KW-0472">Membrane</keyword>
<name>A0ABQ4FY13_9ACTN</name>
<keyword evidence="4" id="KW-1185">Reference proteome</keyword>
<protein>
    <recommendedName>
        <fullName evidence="5">DUF3352 domain-containing protein</fullName>
    </recommendedName>
</protein>
<dbReference type="Proteomes" id="UP000603904">
    <property type="component" value="Unassembled WGS sequence"/>
</dbReference>
<evidence type="ECO:0000313" key="3">
    <source>
        <dbReference type="EMBL" id="GIH39704.1"/>
    </source>
</evidence>
<evidence type="ECO:0000313" key="4">
    <source>
        <dbReference type="Proteomes" id="UP000603904"/>
    </source>
</evidence>
<dbReference type="InterPro" id="IPR021787">
    <property type="entry name" value="DUF3352"/>
</dbReference>
<feature type="region of interest" description="Disordered" evidence="1">
    <location>
        <begin position="1"/>
        <end position="74"/>
    </location>
</feature>
<keyword evidence="2" id="KW-0812">Transmembrane</keyword>
<feature type="transmembrane region" description="Helical" evidence="2">
    <location>
        <begin position="80"/>
        <end position="101"/>
    </location>
</feature>
<sequence length="545" mass="56773">MPSDTTSGYPFPDDQDLDRTVAYRTPRAFRPAGPSAGAPQDAGHTRRLPQWDEPEEIGYGTVPGPAAPPPAAPRRKGRGWIVAIVAAVVVGLLSGGGVWAMSRLSGGGSQPQDVLPGGAIAYVRLDLDPSAGQKVALFQIARKFSATRDSFTGDDPRKAVFEALRQGEQDLASVDYARDVEPWLGDRIGLAVLPQRGKGGEPDVALAVQVKDEAAARSGLAKLGADHAGLAFRDGYALLAPTQRQADAYAAAAPLSRDPGFDGDMKALGEQGVLSFWADLEKVASAAGQESSAALQPLRGARLAGALRFDGSYAELAGVARGGTLTTGSARPVRIGELPASTVGAAAFSGLGDILGRQWPAIEETARSGAEGESFTRFVEQAKQQYGLALPDDLVTLLGTSLTVAVDEQGLDGDQPNVGAVLATDPDKAGQVLDKLEKFLADSGEPVQLARSSGDGTVVVASSQEYAGRLAQKGALGDDETFRLAVPDAANATYAVYADLDKAEKLYLNGLPEGERADVQALRAVGLSGRQTPTETTFALRVVFD</sequence>
<gene>
    <name evidence="3" type="ORF">Mco01_27040</name>
</gene>
<reference evidence="3 4" key="1">
    <citation type="submission" date="2021-01" db="EMBL/GenBank/DDBJ databases">
        <title>Whole genome shotgun sequence of Microbispora corallina NBRC 16416.</title>
        <authorList>
            <person name="Komaki H."/>
            <person name="Tamura T."/>
        </authorList>
    </citation>
    <scope>NUCLEOTIDE SEQUENCE [LARGE SCALE GENOMIC DNA]</scope>
    <source>
        <strain evidence="3 4">NBRC 16416</strain>
    </source>
</reference>
<evidence type="ECO:0000256" key="1">
    <source>
        <dbReference type="SAM" id="MobiDB-lite"/>
    </source>
</evidence>
<evidence type="ECO:0000256" key="2">
    <source>
        <dbReference type="SAM" id="Phobius"/>
    </source>
</evidence>
<organism evidence="3 4">
    <name type="scientific">Microbispora corallina</name>
    <dbReference type="NCBI Taxonomy" id="83302"/>
    <lineage>
        <taxon>Bacteria</taxon>
        <taxon>Bacillati</taxon>
        <taxon>Actinomycetota</taxon>
        <taxon>Actinomycetes</taxon>
        <taxon>Streptosporangiales</taxon>
        <taxon>Streptosporangiaceae</taxon>
        <taxon>Microbispora</taxon>
    </lineage>
</organism>
<keyword evidence="2" id="KW-1133">Transmembrane helix</keyword>
<comment type="caution">
    <text evidence="3">The sequence shown here is derived from an EMBL/GenBank/DDBJ whole genome shotgun (WGS) entry which is preliminary data.</text>
</comment>
<dbReference type="Pfam" id="PF11832">
    <property type="entry name" value="DUF3352"/>
    <property type="match status" value="1"/>
</dbReference>
<evidence type="ECO:0008006" key="5">
    <source>
        <dbReference type="Google" id="ProtNLM"/>
    </source>
</evidence>
<dbReference type="RefSeq" id="WP_204057208.1">
    <property type="nucleotide sequence ID" value="NZ_BAAAGP010000004.1"/>
</dbReference>
<accession>A0ABQ4FY13</accession>
<proteinExistence type="predicted"/>
<dbReference type="EMBL" id="BOOC01000010">
    <property type="protein sequence ID" value="GIH39704.1"/>
    <property type="molecule type" value="Genomic_DNA"/>
</dbReference>